<keyword evidence="3" id="KW-1003">Cell membrane</keyword>
<dbReference type="InterPro" id="IPR018006">
    <property type="entry name" value="Flag_FliJ_proteobac"/>
</dbReference>
<organism evidence="10">
    <name type="scientific">hydrothermal vent metagenome</name>
    <dbReference type="NCBI Taxonomy" id="652676"/>
    <lineage>
        <taxon>unclassified sequences</taxon>
        <taxon>metagenomes</taxon>
        <taxon>ecological metagenomes</taxon>
    </lineage>
</organism>
<dbReference type="GO" id="GO:0009288">
    <property type="term" value="C:bacterial-type flagellum"/>
    <property type="evidence" value="ECO:0007669"/>
    <property type="project" value="InterPro"/>
</dbReference>
<dbReference type="PANTHER" id="PTHR38786">
    <property type="entry name" value="FLAGELLAR FLIJ PROTEIN"/>
    <property type="match status" value="1"/>
</dbReference>
<evidence type="ECO:0008006" key="11">
    <source>
        <dbReference type="Google" id="ProtNLM"/>
    </source>
</evidence>
<evidence type="ECO:0000256" key="4">
    <source>
        <dbReference type="ARBA" id="ARBA00022500"/>
    </source>
</evidence>
<dbReference type="GO" id="GO:0015031">
    <property type="term" value="P:protein transport"/>
    <property type="evidence" value="ECO:0007669"/>
    <property type="project" value="UniProtKB-KW"/>
</dbReference>
<evidence type="ECO:0000256" key="1">
    <source>
        <dbReference type="ARBA" id="ARBA00004413"/>
    </source>
</evidence>
<feature type="region of interest" description="Disordered" evidence="9">
    <location>
        <begin position="122"/>
        <end position="144"/>
    </location>
</feature>
<dbReference type="NCBIfam" id="TIGR02473">
    <property type="entry name" value="flagell_FliJ"/>
    <property type="match status" value="1"/>
</dbReference>
<protein>
    <recommendedName>
        <fullName evidence="11">Flagellar FliJ protein</fullName>
    </recommendedName>
</protein>
<keyword evidence="2" id="KW-0813">Transport</keyword>
<evidence type="ECO:0000256" key="9">
    <source>
        <dbReference type="SAM" id="MobiDB-lite"/>
    </source>
</evidence>
<dbReference type="GO" id="GO:0006935">
    <property type="term" value="P:chemotaxis"/>
    <property type="evidence" value="ECO:0007669"/>
    <property type="project" value="UniProtKB-KW"/>
</dbReference>
<keyword evidence="8" id="KW-1006">Bacterial flagellum protein export</keyword>
<dbReference type="GO" id="GO:0071973">
    <property type="term" value="P:bacterial-type flagellum-dependent cell motility"/>
    <property type="evidence" value="ECO:0007669"/>
    <property type="project" value="InterPro"/>
</dbReference>
<evidence type="ECO:0000256" key="6">
    <source>
        <dbReference type="ARBA" id="ARBA00022927"/>
    </source>
</evidence>
<evidence type="ECO:0000256" key="7">
    <source>
        <dbReference type="ARBA" id="ARBA00023136"/>
    </source>
</evidence>
<dbReference type="InterPro" id="IPR012823">
    <property type="entry name" value="Flagell_FliJ"/>
</dbReference>
<accession>A0A3B0ZLE6</accession>
<dbReference type="GO" id="GO:0005886">
    <property type="term" value="C:plasma membrane"/>
    <property type="evidence" value="ECO:0007669"/>
    <property type="project" value="UniProtKB-SubCell"/>
</dbReference>
<dbReference type="EMBL" id="UOFK01000262">
    <property type="protein sequence ID" value="VAW81466.1"/>
    <property type="molecule type" value="Genomic_DNA"/>
</dbReference>
<keyword evidence="4" id="KW-0145">Chemotaxis</keyword>
<keyword evidence="5" id="KW-1005">Bacterial flagellum biogenesis</keyword>
<dbReference type="GO" id="GO:0003774">
    <property type="term" value="F:cytoskeletal motor activity"/>
    <property type="evidence" value="ECO:0007669"/>
    <property type="project" value="InterPro"/>
</dbReference>
<dbReference type="PANTHER" id="PTHR38786:SF1">
    <property type="entry name" value="FLAGELLAR FLIJ PROTEIN"/>
    <property type="match status" value="1"/>
</dbReference>
<evidence type="ECO:0000256" key="8">
    <source>
        <dbReference type="ARBA" id="ARBA00023225"/>
    </source>
</evidence>
<proteinExistence type="predicted"/>
<comment type="subcellular location">
    <subcellularLocation>
        <location evidence="1">Cell membrane</location>
        <topology evidence="1">Peripheral membrane protein</topology>
        <orientation evidence="1">Cytoplasmic side</orientation>
    </subcellularLocation>
</comment>
<dbReference type="InterPro" id="IPR053716">
    <property type="entry name" value="Flag_assembly_chemotaxis_eff"/>
</dbReference>
<keyword evidence="6" id="KW-0653">Protein transport</keyword>
<evidence type="ECO:0000313" key="10">
    <source>
        <dbReference type="EMBL" id="VAW81466.1"/>
    </source>
</evidence>
<dbReference type="InterPro" id="IPR052570">
    <property type="entry name" value="FliJ"/>
</dbReference>
<reference evidence="10" key="1">
    <citation type="submission" date="2018-06" db="EMBL/GenBank/DDBJ databases">
        <authorList>
            <person name="Zhirakovskaya E."/>
        </authorList>
    </citation>
    <scope>NUCLEOTIDE SEQUENCE</scope>
</reference>
<name>A0A3B0ZLE6_9ZZZZ</name>
<gene>
    <name evidence="10" type="ORF">MNBD_GAMMA13-1913</name>
</gene>
<evidence type="ECO:0000256" key="5">
    <source>
        <dbReference type="ARBA" id="ARBA00022795"/>
    </source>
</evidence>
<dbReference type="Gene3D" id="1.10.287.1700">
    <property type="match status" value="1"/>
</dbReference>
<dbReference type="Pfam" id="PF02050">
    <property type="entry name" value="FliJ"/>
    <property type="match status" value="1"/>
</dbReference>
<evidence type="ECO:0000256" key="3">
    <source>
        <dbReference type="ARBA" id="ARBA00022475"/>
    </source>
</evidence>
<keyword evidence="7" id="KW-0472">Membrane</keyword>
<dbReference type="AlphaFoldDB" id="A0A3B0ZLE6"/>
<dbReference type="PIRSF" id="PIRSF019404">
    <property type="entry name" value="FliJ"/>
    <property type="match status" value="1"/>
</dbReference>
<dbReference type="GO" id="GO:0044781">
    <property type="term" value="P:bacterial-type flagellum organization"/>
    <property type="evidence" value="ECO:0007669"/>
    <property type="project" value="UniProtKB-KW"/>
</dbReference>
<sequence length="144" mass="17161">MTKSKRMRPVQHIAEGREQDAMCKLGQSQQFLDTQKAKLEELRRYRDQYARDFTESGGEGVGVTRLQDYRIFLNRLGEAVCRQEALLKQCEAQHRQTHQQWIESRTHSQAIGKVVERYQAEEHVARERRDQREQDEHAQRRPKK</sequence>
<evidence type="ECO:0000256" key="2">
    <source>
        <dbReference type="ARBA" id="ARBA00022448"/>
    </source>
</evidence>